<dbReference type="CDD" id="cd00338">
    <property type="entry name" value="Ser_Recombinase"/>
    <property type="match status" value="1"/>
</dbReference>
<keyword evidence="3" id="KW-1185">Reference proteome</keyword>
<dbReference type="InterPro" id="IPR006119">
    <property type="entry name" value="Resolv_N"/>
</dbReference>
<sequence>MKNGILVLSTSAINTHSFAAQLTGHPIAPDESVVPWTLQTKYYTASVRLWLDTLDDTSDVTAVVESLGDAVDGLVLLFDSEKPDTFEAVKPWKEFVSDAAPGVALCFDVSTASTPSTVADGVLDEAAAWCADNGLELVCAEEDKKSGSSVSKRPGLCIALDAIKTDSSINGLIVFKVDRLSRNTSETQDIVSAILAAGKYFISASEVEIVFGPSRDIWVDAGKRNSLLAKAFFAEMERANASMNGVLHMHMLRLMHRPLSNLAAYGTRFVATYADSKLPRFHYILNQLPMNYESVNVVAFYPEEVQALRAIEYIRDQLDKNVNATPSMIFDHVNGVLNVFKDCRPLAFPRPRKKLINNFYHNVKSFIKQQELFQEYHLIDEKIQRLNVVGSPALERFWGTFSTRYQKKIAEDGEDSIQRVIQALEANAWDGLVMNDAKEKNVGGMAGTLDDDTLPSVTVAANWKAAAAAEFGDDDDDYLDLNQVLEREEGTLQSMLAEMNVNDLDDDEFGEFMASTGSQINAGAKKSEFDFDIPELDEFDPTNASQETKDLRAALFGDVDDDDFFEKAIGQIKNLRDSANSMSDDKRRDMARKLAMALLSDE</sequence>
<dbReference type="AlphaFoldDB" id="A0A1Y2CJL9"/>
<gene>
    <name evidence="2" type="ORF">BCR33DRAFT_782990</name>
</gene>
<accession>A0A1Y2CJL9</accession>
<name>A0A1Y2CJL9_9FUNG</name>
<comment type="caution">
    <text evidence="2">The sequence shown here is derived from an EMBL/GenBank/DDBJ whole genome shotgun (WGS) entry which is preliminary data.</text>
</comment>
<dbReference type="InterPro" id="IPR036162">
    <property type="entry name" value="Resolvase-like_N_sf"/>
</dbReference>
<dbReference type="Gene3D" id="3.40.50.11960">
    <property type="match status" value="1"/>
</dbReference>
<evidence type="ECO:0000313" key="2">
    <source>
        <dbReference type="EMBL" id="ORY47212.1"/>
    </source>
</evidence>
<dbReference type="PANTHER" id="PTHR14659">
    <property type="entry name" value="ALPHA- AND GAMMA-ADAPTIN-BINDING PROTEIN P34"/>
    <property type="match status" value="1"/>
</dbReference>
<dbReference type="PANTHER" id="PTHR14659:SF1">
    <property type="entry name" value="ALPHA- AND GAMMA-ADAPTIN-BINDING PROTEIN P34"/>
    <property type="match status" value="1"/>
</dbReference>
<dbReference type="OrthoDB" id="2153705at2759"/>
<dbReference type="Proteomes" id="UP000193642">
    <property type="component" value="Unassembled WGS sequence"/>
</dbReference>
<dbReference type="SUPFAM" id="SSF53041">
    <property type="entry name" value="Resolvase-like"/>
    <property type="match status" value="1"/>
</dbReference>
<dbReference type="Pfam" id="PF00239">
    <property type="entry name" value="Resolvase"/>
    <property type="match status" value="1"/>
</dbReference>
<dbReference type="GO" id="GO:0003677">
    <property type="term" value="F:DNA binding"/>
    <property type="evidence" value="ECO:0007669"/>
    <property type="project" value="InterPro"/>
</dbReference>
<dbReference type="SMART" id="SM00857">
    <property type="entry name" value="Resolvase"/>
    <property type="match status" value="1"/>
</dbReference>
<dbReference type="STRING" id="329046.A0A1Y2CJL9"/>
<dbReference type="GO" id="GO:0000150">
    <property type="term" value="F:DNA strand exchange activity"/>
    <property type="evidence" value="ECO:0007669"/>
    <property type="project" value="InterPro"/>
</dbReference>
<reference evidence="2 3" key="1">
    <citation type="submission" date="2016-07" db="EMBL/GenBank/DDBJ databases">
        <title>Pervasive Adenine N6-methylation of Active Genes in Fungi.</title>
        <authorList>
            <consortium name="DOE Joint Genome Institute"/>
            <person name="Mondo S.J."/>
            <person name="Dannebaum R.O."/>
            <person name="Kuo R.C."/>
            <person name="Labutti K."/>
            <person name="Haridas S."/>
            <person name="Kuo A."/>
            <person name="Salamov A."/>
            <person name="Ahrendt S.R."/>
            <person name="Lipzen A."/>
            <person name="Sullivan W."/>
            <person name="Andreopoulos W.B."/>
            <person name="Clum A."/>
            <person name="Lindquist E."/>
            <person name="Daum C."/>
            <person name="Ramamoorthy G.K."/>
            <person name="Gryganskyi A."/>
            <person name="Culley D."/>
            <person name="Magnuson J.K."/>
            <person name="James T.Y."/>
            <person name="O'Malley M.A."/>
            <person name="Stajich J.E."/>
            <person name="Spatafora J.W."/>
            <person name="Visel A."/>
            <person name="Grigoriev I.V."/>
        </authorList>
    </citation>
    <scope>NUCLEOTIDE SEQUENCE [LARGE SCALE GENOMIC DNA]</scope>
    <source>
        <strain evidence="2 3">JEL800</strain>
    </source>
</reference>
<protein>
    <recommendedName>
        <fullName evidence="1">Resolvase/invertase-type recombinase catalytic domain-containing protein</fullName>
    </recommendedName>
</protein>
<dbReference type="EMBL" id="MCGO01000014">
    <property type="protein sequence ID" value="ORY47212.1"/>
    <property type="molecule type" value="Genomic_DNA"/>
</dbReference>
<evidence type="ECO:0000313" key="3">
    <source>
        <dbReference type="Proteomes" id="UP000193642"/>
    </source>
</evidence>
<dbReference type="InterPro" id="IPR019341">
    <property type="entry name" value="Alpha/Gamma-adaptin-bd_p34"/>
</dbReference>
<organism evidence="2 3">
    <name type="scientific">Rhizoclosmatium globosum</name>
    <dbReference type="NCBI Taxonomy" id="329046"/>
    <lineage>
        <taxon>Eukaryota</taxon>
        <taxon>Fungi</taxon>
        <taxon>Fungi incertae sedis</taxon>
        <taxon>Chytridiomycota</taxon>
        <taxon>Chytridiomycota incertae sedis</taxon>
        <taxon>Chytridiomycetes</taxon>
        <taxon>Chytridiales</taxon>
        <taxon>Chytriomycetaceae</taxon>
        <taxon>Rhizoclosmatium</taxon>
    </lineage>
</organism>
<feature type="domain" description="Resolvase/invertase-type recombinase catalytic" evidence="1">
    <location>
        <begin position="103"/>
        <end position="247"/>
    </location>
</feature>
<proteinExistence type="predicted"/>
<evidence type="ECO:0000259" key="1">
    <source>
        <dbReference type="SMART" id="SM00857"/>
    </source>
</evidence>